<dbReference type="KEGG" id="neu:NE2216"/>
<dbReference type="InterPro" id="IPR051169">
    <property type="entry name" value="NADH-Q_oxidoreductase"/>
</dbReference>
<dbReference type="RefSeq" id="WP_011112709.1">
    <property type="nucleotide sequence ID" value="NC_004757.1"/>
</dbReference>
<evidence type="ECO:0000256" key="3">
    <source>
        <dbReference type="ARBA" id="ARBA00022630"/>
    </source>
</evidence>
<keyword evidence="4" id="KW-0274">FAD</keyword>
<dbReference type="Gene3D" id="3.50.50.100">
    <property type="match status" value="1"/>
</dbReference>
<proteinExistence type="inferred from homology"/>
<dbReference type="InterPro" id="IPR023753">
    <property type="entry name" value="FAD/NAD-binding_dom"/>
</dbReference>
<reference evidence="7 8" key="1">
    <citation type="journal article" date="2003" name="J. Bacteriol.">
        <title>Complete genome sequence of the ammonia-oxidizing bacterium and obligate chemolithoautotroph Nitrosomonas europaea.</title>
        <authorList>
            <person name="Chain P."/>
            <person name="Lamerdin J."/>
            <person name="Larimer F."/>
            <person name="Regala W."/>
            <person name="Land M."/>
            <person name="Hauser L."/>
            <person name="Hooper A."/>
            <person name="Klotz M."/>
            <person name="Norton J."/>
            <person name="Sayavedra-Soto L."/>
            <person name="Arciero D."/>
            <person name="Hommes N."/>
            <person name="Whittaker M."/>
            <person name="Arp D."/>
        </authorList>
    </citation>
    <scope>NUCLEOTIDE SEQUENCE [LARGE SCALE GENOMIC DNA]</scope>
    <source>
        <strain evidence="8">ATCC 19718 / CIP 103999 / KCTC 2705 / NBRC 14298</strain>
    </source>
</reference>
<evidence type="ECO:0000256" key="5">
    <source>
        <dbReference type="ARBA" id="ARBA00023002"/>
    </source>
</evidence>
<organism evidence="7 8">
    <name type="scientific">Nitrosomonas europaea (strain ATCC 19718 / CIP 103999 / KCTC 2705 / NBRC 14298)</name>
    <dbReference type="NCBI Taxonomy" id="228410"/>
    <lineage>
        <taxon>Bacteria</taxon>
        <taxon>Pseudomonadati</taxon>
        <taxon>Pseudomonadota</taxon>
        <taxon>Betaproteobacteria</taxon>
        <taxon>Nitrosomonadales</taxon>
        <taxon>Nitrosomonadaceae</taxon>
        <taxon>Nitrosomonas</taxon>
    </lineage>
</organism>
<dbReference type="EC" id="1.6.99.3" evidence="7"/>
<dbReference type="EMBL" id="AL954747">
    <property type="protein sequence ID" value="CAD86128.1"/>
    <property type="molecule type" value="Genomic_DNA"/>
</dbReference>
<accession>Q82ST8</accession>
<dbReference type="HOGENOM" id="CLU_713364_0_0_4"/>
<evidence type="ECO:0000256" key="4">
    <source>
        <dbReference type="ARBA" id="ARBA00022827"/>
    </source>
</evidence>
<keyword evidence="5 7" id="KW-0560">Oxidoreductase</keyword>
<sequence>MAFLPLYIPKGRRLKIVIVGGGYAGIAALVTLHRYSPDAEITLIDPGIDHLKITHLHETFRYPLSDFLVPYAFLEQRFGCRHIRSALAVDESMLCQWQRDRYLQVDDQQVPFDYLLVASGARSFTRNETDERTAADAENIVRLENFFTVSGADLLDRFLATQDRAGNTAPSCISVVGGGATGIQFLFELAGYLRRRRINHGLQLVDDNERVLQRYPGGFARYVEMRMLELDIEFYPGVCFLEQRADTVLLEDKTSGRHFELPSVLSLVFTGNRQDNLIKTNAFGQVMVDGKPLGNIFAAGDCSVYPSLGSNTMTAQSAVRKGKLAARNILRHSGVLKVLEPYLHHDLGYVVSLGPEDAVGWLAVENNVVTGVPALAIKEIVEAQYDLLLSGVDTYLV</sequence>
<feature type="domain" description="FAD/NAD(P)-binding" evidence="6">
    <location>
        <begin position="15"/>
        <end position="322"/>
    </location>
</feature>
<dbReference type="GO" id="GO:0019646">
    <property type="term" value="P:aerobic electron transport chain"/>
    <property type="evidence" value="ECO:0007669"/>
    <property type="project" value="TreeGrafter"/>
</dbReference>
<dbReference type="InterPro" id="IPR036188">
    <property type="entry name" value="FAD/NAD-bd_sf"/>
</dbReference>
<dbReference type="PhylomeDB" id="Q82ST8"/>
<dbReference type="GO" id="GO:0003955">
    <property type="term" value="F:NAD(P)H dehydrogenase (quinone) activity"/>
    <property type="evidence" value="ECO:0007669"/>
    <property type="project" value="TreeGrafter"/>
</dbReference>
<dbReference type="SUPFAM" id="SSF51905">
    <property type="entry name" value="FAD/NAD(P)-binding domain"/>
    <property type="match status" value="1"/>
</dbReference>
<evidence type="ECO:0000313" key="8">
    <source>
        <dbReference type="Proteomes" id="UP000001416"/>
    </source>
</evidence>
<dbReference type="DNASU" id="1083181"/>
<evidence type="ECO:0000256" key="1">
    <source>
        <dbReference type="ARBA" id="ARBA00001974"/>
    </source>
</evidence>
<name>Q82ST8_NITEU</name>
<dbReference type="PANTHER" id="PTHR42913">
    <property type="entry name" value="APOPTOSIS-INDUCING FACTOR 1"/>
    <property type="match status" value="1"/>
</dbReference>
<dbReference type="Proteomes" id="UP000001416">
    <property type="component" value="Chromosome"/>
</dbReference>
<keyword evidence="3" id="KW-0285">Flavoprotein</keyword>
<comment type="similarity">
    <text evidence="2">Belongs to the NADH dehydrogenase family.</text>
</comment>
<dbReference type="eggNOG" id="COG1252">
    <property type="taxonomic scope" value="Bacteria"/>
</dbReference>
<dbReference type="PRINTS" id="PR00469">
    <property type="entry name" value="PNDRDTASEII"/>
</dbReference>
<keyword evidence="8" id="KW-1185">Reference proteome</keyword>
<comment type="cofactor">
    <cofactor evidence="1">
        <name>FAD</name>
        <dbReference type="ChEBI" id="CHEBI:57692"/>
    </cofactor>
</comment>
<dbReference type="PANTHER" id="PTHR42913:SF3">
    <property type="entry name" value="64 KDA MITOCHONDRIAL NADH DEHYDROGENASE (EUROFUNG)"/>
    <property type="match status" value="1"/>
</dbReference>
<dbReference type="OrthoDB" id="9781621at2"/>
<protein>
    <submittedName>
        <fullName evidence="7">FAD-dependent pyridine nucleotide-disulphide oxidoreductase</fullName>
        <ecNumber evidence="7">1.6.99.3</ecNumber>
    </submittedName>
</protein>
<evidence type="ECO:0000259" key="6">
    <source>
        <dbReference type="Pfam" id="PF07992"/>
    </source>
</evidence>
<dbReference type="GeneID" id="87105351"/>
<evidence type="ECO:0000313" key="7">
    <source>
        <dbReference type="EMBL" id="CAD86128.1"/>
    </source>
</evidence>
<dbReference type="SMR" id="Q82ST8"/>
<dbReference type="AlphaFoldDB" id="Q82ST8"/>
<evidence type="ECO:0000256" key="2">
    <source>
        <dbReference type="ARBA" id="ARBA00005272"/>
    </source>
</evidence>
<dbReference type="Pfam" id="PF07992">
    <property type="entry name" value="Pyr_redox_2"/>
    <property type="match status" value="1"/>
</dbReference>
<dbReference type="PRINTS" id="PR00368">
    <property type="entry name" value="FADPNR"/>
</dbReference>
<dbReference type="STRING" id="228410.NE2216"/>
<gene>
    <name evidence="7" type="ordered locus">NE2216</name>
</gene>